<dbReference type="Pfam" id="PF09361">
    <property type="entry name" value="Phasin_2"/>
    <property type="match status" value="1"/>
</dbReference>
<protein>
    <submittedName>
        <fullName evidence="2">Phasin family protein</fullName>
    </submittedName>
</protein>
<name>A0A2S0MPL4_9RHOB</name>
<feature type="domain" description="Phasin" evidence="1">
    <location>
        <begin position="21"/>
        <end position="114"/>
    </location>
</feature>
<accession>A0A2S0MPL4</accession>
<proteinExistence type="predicted"/>
<evidence type="ECO:0000259" key="1">
    <source>
        <dbReference type="Pfam" id="PF09361"/>
    </source>
</evidence>
<keyword evidence="3" id="KW-1185">Reference proteome</keyword>
<dbReference type="AlphaFoldDB" id="A0A2S0MPL4"/>
<dbReference type="RefSeq" id="WP_106472126.1">
    <property type="nucleotide sequence ID" value="NZ_CP027665.1"/>
</dbReference>
<organism evidence="2 3">
    <name type="scientific">Pukyongiella litopenaei</name>
    <dbReference type="NCBI Taxonomy" id="2605946"/>
    <lineage>
        <taxon>Bacteria</taxon>
        <taxon>Pseudomonadati</taxon>
        <taxon>Pseudomonadota</taxon>
        <taxon>Alphaproteobacteria</taxon>
        <taxon>Rhodobacterales</taxon>
        <taxon>Paracoccaceae</taxon>
        <taxon>Pukyongiella</taxon>
    </lineage>
</organism>
<dbReference type="InterPro" id="IPR018968">
    <property type="entry name" value="Phasin"/>
</dbReference>
<evidence type="ECO:0000313" key="2">
    <source>
        <dbReference type="EMBL" id="AVO37808.1"/>
    </source>
</evidence>
<dbReference type="KEGG" id="thas:C6Y53_08915"/>
<dbReference type="InterPro" id="IPR010127">
    <property type="entry name" value="Phasin_subfam-1"/>
</dbReference>
<reference evidence="3" key="1">
    <citation type="submission" date="2018-03" db="EMBL/GenBank/DDBJ databases">
        <title>Genomic analysis of the strain SH-1 isolated from shrimp intestine.</title>
        <authorList>
            <person name="Kim Y.-S."/>
            <person name="Kim S.-E."/>
            <person name="Kim K.-H."/>
        </authorList>
    </citation>
    <scope>NUCLEOTIDE SEQUENCE [LARGE SCALE GENOMIC DNA]</scope>
    <source>
        <strain evidence="3">SH-1</strain>
    </source>
</reference>
<sequence>MTKATASKAPAASDALKEQTAAVQNFFGNLFEAGKLSVANTIEFDKLLLTRLGEGANEAFQHGKSVLAAKDIKTVVELQSAYVQDRMEHGVATTKELMEFAQAKAREVVEPFKKSA</sequence>
<dbReference type="EMBL" id="CP027665">
    <property type="protein sequence ID" value="AVO37808.1"/>
    <property type="molecule type" value="Genomic_DNA"/>
</dbReference>
<dbReference type="Proteomes" id="UP000237655">
    <property type="component" value="Chromosome"/>
</dbReference>
<dbReference type="NCBIfam" id="TIGR01841">
    <property type="entry name" value="phasin"/>
    <property type="match status" value="1"/>
</dbReference>
<evidence type="ECO:0000313" key="3">
    <source>
        <dbReference type="Proteomes" id="UP000237655"/>
    </source>
</evidence>
<gene>
    <name evidence="2" type="ORF">C6Y53_08915</name>
</gene>